<feature type="compositionally biased region" description="Basic and acidic residues" evidence="3">
    <location>
        <begin position="3713"/>
        <end position="3773"/>
    </location>
</feature>
<dbReference type="Gene3D" id="2.60.40.10">
    <property type="entry name" value="Immunoglobulins"/>
    <property type="match status" value="7"/>
</dbReference>
<feature type="compositionally biased region" description="Basic and acidic residues" evidence="3">
    <location>
        <begin position="3121"/>
        <end position="3142"/>
    </location>
</feature>
<feature type="compositionally biased region" description="Polar residues" evidence="3">
    <location>
        <begin position="2617"/>
        <end position="2631"/>
    </location>
</feature>
<feature type="region of interest" description="Disordered" evidence="3">
    <location>
        <begin position="3110"/>
        <end position="3142"/>
    </location>
</feature>
<feature type="compositionally biased region" description="Basic and acidic residues" evidence="3">
    <location>
        <begin position="997"/>
        <end position="1032"/>
    </location>
</feature>
<dbReference type="PANTHER" id="PTHR13817:SF171">
    <property type="entry name" value="STRETCHIN-MLCK, ISOFORM U"/>
    <property type="match status" value="1"/>
</dbReference>
<feature type="compositionally biased region" description="Basic and acidic residues" evidence="3">
    <location>
        <begin position="909"/>
        <end position="927"/>
    </location>
</feature>
<feature type="region of interest" description="Disordered" evidence="3">
    <location>
        <begin position="4114"/>
        <end position="4305"/>
    </location>
</feature>
<dbReference type="PROSITE" id="PS50835">
    <property type="entry name" value="IG_LIKE"/>
    <property type="match status" value="4"/>
</dbReference>
<feature type="compositionally biased region" description="Basic and acidic residues" evidence="3">
    <location>
        <begin position="1260"/>
        <end position="1273"/>
    </location>
</feature>
<feature type="region of interest" description="Disordered" evidence="3">
    <location>
        <begin position="3247"/>
        <end position="3271"/>
    </location>
</feature>
<feature type="domain" description="Ig-like" evidence="4">
    <location>
        <begin position="437"/>
        <end position="511"/>
    </location>
</feature>
<dbReference type="InterPro" id="IPR050964">
    <property type="entry name" value="Striated_Muscle_Regulatory"/>
</dbReference>
<feature type="compositionally biased region" description="Basic and acidic residues" evidence="3">
    <location>
        <begin position="4318"/>
        <end position="4329"/>
    </location>
</feature>
<feature type="region of interest" description="Disordered" evidence="3">
    <location>
        <begin position="2611"/>
        <end position="2631"/>
    </location>
</feature>
<evidence type="ECO:0000256" key="2">
    <source>
        <dbReference type="SAM" id="Coils"/>
    </source>
</evidence>
<feature type="compositionally biased region" description="Basic and acidic residues" evidence="3">
    <location>
        <begin position="4114"/>
        <end position="4187"/>
    </location>
</feature>
<dbReference type="Pfam" id="PF07679">
    <property type="entry name" value="I-set"/>
    <property type="match status" value="6"/>
</dbReference>
<feature type="compositionally biased region" description="Acidic residues" evidence="3">
    <location>
        <begin position="1097"/>
        <end position="1106"/>
    </location>
</feature>
<dbReference type="SMART" id="SM00408">
    <property type="entry name" value="IGc2"/>
    <property type="match status" value="4"/>
</dbReference>
<dbReference type="SMART" id="SM00409">
    <property type="entry name" value="IG"/>
    <property type="match status" value="6"/>
</dbReference>
<keyword evidence="2" id="KW-0175">Coiled coil</keyword>
<dbReference type="InterPro" id="IPR003598">
    <property type="entry name" value="Ig_sub2"/>
</dbReference>
<dbReference type="PANTHER" id="PTHR13817">
    <property type="entry name" value="TITIN"/>
    <property type="match status" value="1"/>
</dbReference>
<feature type="domain" description="Ig-like" evidence="4">
    <location>
        <begin position="602"/>
        <end position="680"/>
    </location>
</feature>
<feature type="region of interest" description="Disordered" evidence="3">
    <location>
        <begin position="3291"/>
        <end position="3427"/>
    </location>
</feature>
<evidence type="ECO:0000313" key="5">
    <source>
        <dbReference type="EMBL" id="CAD7399300.1"/>
    </source>
</evidence>
<feature type="compositionally biased region" description="Polar residues" evidence="3">
    <location>
        <begin position="1228"/>
        <end position="1237"/>
    </location>
</feature>
<feature type="coiled-coil region" evidence="2">
    <location>
        <begin position="1898"/>
        <end position="1925"/>
    </location>
</feature>
<feature type="compositionally biased region" description="Basic and acidic residues" evidence="3">
    <location>
        <begin position="1313"/>
        <end position="1323"/>
    </location>
</feature>
<feature type="domain" description="Ig-like" evidence="4">
    <location>
        <begin position="294"/>
        <end position="422"/>
    </location>
</feature>
<evidence type="ECO:0000256" key="1">
    <source>
        <dbReference type="ARBA" id="ARBA00022737"/>
    </source>
</evidence>
<dbReference type="InterPro" id="IPR013783">
    <property type="entry name" value="Ig-like_fold"/>
</dbReference>
<dbReference type="CDD" id="cd00096">
    <property type="entry name" value="Ig"/>
    <property type="match status" value="2"/>
</dbReference>
<evidence type="ECO:0000259" key="4">
    <source>
        <dbReference type="PROSITE" id="PS50835"/>
    </source>
</evidence>
<protein>
    <recommendedName>
        <fullName evidence="4">Ig-like domain-containing protein</fullName>
    </recommendedName>
</protein>
<dbReference type="FunFam" id="2.60.40.10:FF:001307">
    <property type="entry name" value="Stretchin-Mlck, isoform V"/>
    <property type="match status" value="3"/>
</dbReference>
<feature type="compositionally biased region" description="Basic and acidic residues" evidence="3">
    <location>
        <begin position="4398"/>
        <end position="4533"/>
    </location>
</feature>
<feature type="compositionally biased region" description="Basic and acidic residues" evidence="3">
    <location>
        <begin position="4338"/>
        <end position="4389"/>
    </location>
</feature>
<dbReference type="InterPro" id="IPR013098">
    <property type="entry name" value="Ig_I-set"/>
</dbReference>
<feature type="domain" description="Ig-like" evidence="4">
    <location>
        <begin position="193"/>
        <end position="271"/>
    </location>
</feature>
<dbReference type="InterPro" id="IPR036179">
    <property type="entry name" value="Ig-like_dom_sf"/>
</dbReference>
<dbReference type="EMBL" id="OC317835">
    <property type="protein sequence ID" value="CAD7399300.1"/>
    <property type="molecule type" value="Genomic_DNA"/>
</dbReference>
<proteinExistence type="predicted"/>
<feature type="compositionally biased region" description="Basic residues" evidence="3">
    <location>
        <begin position="4188"/>
        <end position="4199"/>
    </location>
</feature>
<feature type="region of interest" description="Disordered" evidence="3">
    <location>
        <begin position="1307"/>
        <end position="1335"/>
    </location>
</feature>
<feature type="region of interest" description="Disordered" evidence="3">
    <location>
        <begin position="3574"/>
        <end position="4090"/>
    </location>
</feature>
<dbReference type="InterPro" id="IPR007110">
    <property type="entry name" value="Ig-like_dom"/>
</dbReference>
<feature type="region of interest" description="Disordered" evidence="3">
    <location>
        <begin position="994"/>
        <end position="1273"/>
    </location>
</feature>
<feature type="compositionally biased region" description="Basic and acidic residues" evidence="3">
    <location>
        <begin position="4200"/>
        <end position="4305"/>
    </location>
</feature>
<keyword evidence="1" id="KW-0677">Repeat</keyword>
<name>A0A7R9CMS2_TIMCR</name>
<feature type="region of interest" description="Disordered" evidence="3">
    <location>
        <begin position="4318"/>
        <end position="4533"/>
    </location>
</feature>
<sequence>MANNATLIFTLYSSPMASLVLTDSSQLTSDQSTFRTRGEQELLGDRYRVSENNNTVHLSLHHVTREDGGVYTLVAKNAAGEARRAVKLLVAEVGGGGEEVPTFVRRLTDLAVKVGTRTRFTRRDTVSWHKNDRLVEEGERFHFLHEGTFFCVDVAPVMVEDGGRWTCMAESSGGRSSCSSHLNVLVPKAYKNPEFLEELRALLTEQGTVSLECKVVGVPTPVLKWYKDGKEIKAGDVFALTANPDDPTSLGTYTCEAVNCMGKTYSSSRVHVMGKGSREGSLRPADSLKPVGPPPIFAQELRNEKVKIGDTATLSCQVAVPPWPQSISWYNKEGRVDQNDKYHVMEDGLGGYNLEIHPLAVPPWPQSISWYNKEGRVDQNDKYHVMEDGLGGYNLEIHPCEVVDEGEWKCVATSALGMKGISRCILTVTYPKNYRRPRFLESLKAILTEEGLVSFECKVVGYPTPQLRWFKDGQELKPGDVYQLTGTNSLGSYSCIAKNCMGETTSSAELTVEDIQNQLNEEEKLQLFSTNQPPKFVRGLKSSEAKIDEDFRFTVQGRLTDTPPSHLMVPQAEWKCVATNDFGHSVTSCFLKLNIPRHFKKPRFLECLQAVLSEEGAVNLECKVIGVPQPVLKWYKDGEELKPGDIHRIISGQDGTCCLGTYTCEAQNCMGVVSSSASLLGFEERRTRKSSDLPKLDISGGVIPGGHTIVRNPSLSTIHEERTSQMYDTPATERSLTVDERADISFSFDGREVSVSLYETPDLTEEEALQVVEMYADELSENVSEHNIVELPPLRFVKETSNTRNLLMEAVIIDVTPDYFSSADDDLRTDADLEEFSITDENGHQFSALTPDVEDDALVFEKINSELRERSIAPPKRPPRRKNEANRQKYDEQMNHDSDTFHSFSQAKEASERHSPKEDTDKSEHFTDAVGETSDSQSIADTFMSAKESPGAHKIKKEEFAYKISIIEENKEKSIGELQTTKSSPAELVRNITMETVNDKPKPDKLDEHKPDSDISKLNKKKEEVKTLEEGKANTLSNLEATPKPTKKKRKSQDVVKNESLVGTKDEHVDGDIGSLKKERLSRTIKKCKSTEKSDQEPQDTIEPESNEAMGQDYPQKIVLSLGIECPADKTKSTESLKSKESSVEKDNSYSEEGDGLKTFNKRKEKSTKKRKGSVGEGVESNKARKRSAIKKAPPIETDEHKMEVEQTFTAAKTGDSKPLKRKDSKKTPSLDSNEQNVARDDGVVTAEEESHIKKRKESKRSPSVESNENKFDIDETMRIVKGEENSTNISAVDSSKQTESYKRTICDSTGESPKETKHDTSKIRKTKKQRTISSTEAELPKLAALGIGHTVEVDTMAAKIEPTLLESLTQSLLDIQRSLVSVEEKIISQSTNEPHAVMSSLSVLETLTQPIQDSIALVEEQAALESSSEEHSLGKTSTAILETISQPMQEFQRGLALVEKQAAFEESKASLLEITSLSILENVAQPVQELNREIVFIQEQAAIHQAESGISKKMIIPSFEAKLLQDKESADTDTLLNISFLECVINPVSELQKEIEILKEQAVMETNREFLAEKPSTTVLVALSKPLRDLQKGISLIAQQAEYETLDSQENKNISKTTLNALIQPLEELNANVRFIEQQASLETEDTFFPLISKFMIVKSLAEPIQELSHIVSSIQQHYVQEPIFRAVPYRDVSPVTQIFAQSLEELKKEIEIVKNIQLLSENIPSVSETEKTTIFNIVELLQPLTDLQNGLSQSQKLFTGKLIGQDSEKALFDERESLMRHISRPSIELQDKLSKIEYLLSNAIDSSSSGTIIMKESLALLKEPVQELKINIADIHQISFISSGSDTDTVKFIEATMAHLNSPLKAFTNVLSDIEQHIAIESASTFESSNVNPKFVKSLAQSIKELECNIATIDKQKQSENNSFTKPNEVTEIQELKEPLLELKEGLVKIMQDIILEENLERGDETPTSGLITLVQPLGKLEMCLALTEGKLEKELNTHKQTRKSSLSSAKTLIQPIQQLHRDIVEIQQLAILSTEGFGTESTLDVLSTLEKPLQNLHRALDVVEKSQETPQILSALQVENVVQSIQTIQESISKLEHLSHQIPGENGLEILANLSAPLKYLENNLLEGEEILLQEENINITSQENMYILQSLSKPLKEFHREMVKLQNLAIEIQSTPESLSTISISTSIIEPLNKLEHQIEIVTKQAKAVITDKTHMRSIYLIDKLIHPLETLQESLSAIEKQNVLSGSHNSPDEYNLFVIQNVNKSVNDLKETLKFYYKPPTDEIVDKFSTKDTSILNSLYEPLTELQQSLNQFEQQLLGSGVKAESTMANISLLAPLTEPLKDLTKEIMDVERRKISLSNDESTKADFSIYKLETFIKPIQQLQQGISLVQVSIPEISGKLSPETIALGTLVESLNHLKEQLKKIGNKINSSVLVVRASQPVINSFTNSISELQKGFELIELQAFLDSDEEPMSERESLSILEGLAHPLEKLRNSLVQIEEHCAEEGLDGIDNVALKFVTKVAPSVEEVLKGIALIGKQASLETDDNDNSISSHKPVQQPMSIKKLLHEIEQQIVVDLSSSIVDDNIANQLLKTMKQPIEDLQSKISKRNQEQPIETPNEQSSEESFYSLLDQTRQLTTPVQQLQQAIASVQQHGLSGESHFSTSSPLMELAQPIQELQMCVEQIEREIIPSSYGAINEVKKHLAHVEVQKVLENIDKSDVGITSEVKTSAVYLDESQKFVEPIEKNTPEKIKLSYLEQMENPLIELYKSLVHIEQKIILQECDRAMYDPDSFRLVTALAKPIDEVKRQIELLDDGIGSEKAAENIDALKGTSTLHTVTNPIQNLQQAISQLEQATINTTTNTMSDKTDLYLLKELAKPISEVKERISLVQEHAEIELNNEKICEKQIMSTMEKMSQPIHELLEALNAVQKNIMESVPQISENKATIDLNILAAPIQELKTGLEKLEKLSITSGKLCDSKASYALLKVIAIPMQELQKGIALAEKSEVRQIGGGSISEEANLILLKKLSKPLREMEKGLIKIEKQNIFATSIQSVTSDVTVVSNLATLTNIDGISKEFEILSGKGKTNVSETSIQDLCGKKNISEGVDEPNVSKNKKYDSELKELEETENKNEEECKYKGTEDIERKKDNAGDNEHKKIESEDVEVKTKVLEEIEIKYLETKEIKNKKKETKESVHKIKEAEEIKLKIIEVEEMECKLKESGDVELKNKESERIKYKNKEAGEIQKKKKPEDVESIKKESKEIERKKNEVEEIELNQKEVEEIKNQKKDVDDIEHKNKEAEEIENKNEGENEIEPKNKEAGVIECKTKEPENDKPIEKEAEDIERKKKDAKEIENKREEAEEIQRKKNEALKKKEAEDIKRKKKEAEKIEVKKKEEEIEIKNKEAEENDHTKNEAEESEIKSKEVDKIEIKREEVKKIELKNKSEEIETKRNAADEIECEKKEAEEIELKNKEAVENERKNEEVEIERKNKETEEIEIKRNKVEEIEIKRKEVEEIEIKRKAGEEIECKKKEAEEIECKNKETKEIGCKTKESKITECKKKEVADIELKNEEEEKELKNKEAEDITSKNKEVEEIESKNKQAEEIERKIKETEGNESKKKEAEEIERKNKEEEEIENKKKEAEGIERKKKEAEEIERKNKEAEENESKKKEAEEIERKNKEAEEIENKKKEAEEIESKKKEAKKLEHKKKEAEEIERKNKEEENEIKKKEAEGIERKKKEAEEIECKNKEAEEIENKKKEAKEIESKKKEAKKLERKKKEAEDIESKKKDSEEIKRKNKQAEEIERKNKEAEENAIKMKEEEEIERKKKEAEEIERKNKEVEENGIKRKEAEDIERKKKEAVEIECKKKEAEEIENKKKEAEEIESKKKEAKNLERKKKEAEEIERKKKGFRGDKKSKEIESKKKEAKNLERKKKEAEEIERKKKDSEEIKSKNKQAEEIECKNKDSEEIKSKNKQAEEFERKNKEAEENETKRKETEDIERKNKEAEDIERKKKEAEEIECKNKEAEEIENKKKEAKEIESKNKEAKKLERKKREAEEIERKKREAEEIERKKNEAEEIECKNKEAVEIERKNKEVEEIEIKKKEADEIEHKNKEAEENEIKRKEAENIERKKKEAEEIECKNKEAEEIENKNKEAEEIESIKKEAQEIEFNKPETVEVESKKRKSQKSKLKKKEPEEIESKMKEADEIKRKNKEAEENEIKRKEAEDIERKKKEAEKIECKNKEAEEIENKKKEAEEIESKKKEADEIESKKKEAEDNEIKRKEEEDIERKKKEAEEIECKKKEAEEIKIKKKEAEDIESKKKEAKKLEHKKKEAEEIERKKKDSEEIKSKNKQAEEIERKNKEEEENEIKKKEEEGIERKKKETKKLERKKKEAEEVERKKKDSEEIKRKNKQAEEIERKNKEAQENEIKMKEAEEIERKKKEAEEIERKNKEAEENEIKRKEAEDIESKNKEAQENEIKMKEAEEIERKKKEAEEIERKNKEAEENDIKRKEAEDIERKKKEAK</sequence>
<feature type="compositionally biased region" description="Basic and acidic residues" evidence="3">
    <location>
        <begin position="1127"/>
        <end position="1149"/>
    </location>
</feature>
<evidence type="ECO:0000256" key="3">
    <source>
        <dbReference type="SAM" id="MobiDB-lite"/>
    </source>
</evidence>
<gene>
    <name evidence="5" type="ORF">TCEB3V08_LOCUS4948</name>
</gene>
<feature type="region of interest" description="Disordered" evidence="3">
    <location>
        <begin position="869"/>
        <end position="937"/>
    </location>
</feature>
<dbReference type="InterPro" id="IPR003599">
    <property type="entry name" value="Ig_sub"/>
</dbReference>
<feature type="compositionally biased region" description="Basic and acidic residues" evidence="3">
    <location>
        <begin position="1064"/>
        <end position="1082"/>
    </location>
</feature>
<feature type="compositionally biased region" description="Basic and acidic residues" evidence="3">
    <location>
        <begin position="3580"/>
        <end position="3704"/>
    </location>
</feature>
<dbReference type="SUPFAM" id="SSF48726">
    <property type="entry name" value="Immunoglobulin"/>
    <property type="match status" value="6"/>
</dbReference>
<reference evidence="5" key="1">
    <citation type="submission" date="2020-11" db="EMBL/GenBank/DDBJ databases">
        <authorList>
            <person name="Tran Van P."/>
        </authorList>
    </citation>
    <scope>NUCLEOTIDE SEQUENCE</scope>
</reference>
<feature type="compositionally biased region" description="Basic residues" evidence="3">
    <location>
        <begin position="1160"/>
        <end position="1173"/>
    </location>
</feature>
<accession>A0A7R9CMS2</accession>
<organism evidence="5">
    <name type="scientific">Timema cristinae</name>
    <name type="common">Walking stick</name>
    <dbReference type="NCBI Taxonomy" id="61476"/>
    <lineage>
        <taxon>Eukaryota</taxon>
        <taxon>Metazoa</taxon>
        <taxon>Ecdysozoa</taxon>
        <taxon>Arthropoda</taxon>
        <taxon>Hexapoda</taxon>
        <taxon>Insecta</taxon>
        <taxon>Pterygota</taxon>
        <taxon>Neoptera</taxon>
        <taxon>Polyneoptera</taxon>
        <taxon>Phasmatodea</taxon>
        <taxon>Timematodea</taxon>
        <taxon>Timematoidea</taxon>
        <taxon>Timematidae</taxon>
        <taxon>Timema</taxon>
    </lineage>
</organism>
<feature type="compositionally biased region" description="Basic and acidic residues" evidence="3">
    <location>
        <begin position="881"/>
        <end position="900"/>
    </location>
</feature>
<feature type="compositionally biased region" description="Basic and acidic residues" evidence="3">
    <location>
        <begin position="3782"/>
        <end position="4090"/>
    </location>
</feature>